<proteinExistence type="predicted"/>
<dbReference type="Proteomes" id="UP001458880">
    <property type="component" value="Unassembled WGS sequence"/>
</dbReference>
<dbReference type="Pfam" id="PF05485">
    <property type="entry name" value="THAP"/>
    <property type="match status" value="1"/>
</dbReference>
<evidence type="ECO:0000256" key="4">
    <source>
        <dbReference type="ARBA" id="ARBA00023125"/>
    </source>
</evidence>
<dbReference type="Pfam" id="PF21788">
    <property type="entry name" value="TNP-like_GBD"/>
    <property type="match status" value="1"/>
</dbReference>
<dbReference type="Pfam" id="PF21789">
    <property type="entry name" value="TNP-like_RNaseH_C"/>
    <property type="match status" value="1"/>
</dbReference>
<keyword evidence="9" id="KW-1185">Reference proteome</keyword>
<keyword evidence="2 5" id="KW-0863">Zinc-finger</keyword>
<keyword evidence="1" id="KW-0479">Metal-binding</keyword>
<gene>
    <name evidence="8" type="ORF">QE152_g22503</name>
</gene>
<dbReference type="PANTHER" id="PTHR46600">
    <property type="entry name" value="THAP DOMAIN-CONTAINING"/>
    <property type="match status" value="1"/>
</dbReference>
<dbReference type="PANTHER" id="PTHR46600:SF11">
    <property type="entry name" value="THAP DOMAIN-CONTAINING PROTEIN 10"/>
    <property type="match status" value="1"/>
</dbReference>
<feature type="region of interest" description="Disordered" evidence="6">
    <location>
        <begin position="180"/>
        <end position="203"/>
    </location>
</feature>
<name>A0AAW1KK36_POPJA</name>
<dbReference type="InterPro" id="IPR006612">
    <property type="entry name" value="THAP_Znf"/>
</dbReference>
<keyword evidence="3" id="KW-0862">Zinc</keyword>
<dbReference type="PROSITE" id="PS50950">
    <property type="entry name" value="ZF_THAP"/>
    <property type="match status" value="1"/>
</dbReference>
<dbReference type="SMART" id="SM00980">
    <property type="entry name" value="THAP"/>
    <property type="match status" value="1"/>
</dbReference>
<evidence type="ECO:0000313" key="8">
    <source>
        <dbReference type="EMBL" id="KAK9719652.1"/>
    </source>
</evidence>
<dbReference type="InterPro" id="IPR048367">
    <property type="entry name" value="TNP-like_RNaseH_C"/>
</dbReference>
<dbReference type="InterPro" id="IPR048365">
    <property type="entry name" value="TNP-like_RNaseH_N"/>
</dbReference>
<evidence type="ECO:0000256" key="3">
    <source>
        <dbReference type="ARBA" id="ARBA00022833"/>
    </source>
</evidence>
<evidence type="ECO:0000256" key="5">
    <source>
        <dbReference type="PROSITE-ProRule" id="PRU00309"/>
    </source>
</evidence>
<evidence type="ECO:0000256" key="1">
    <source>
        <dbReference type="ARBA" id="ARBA00022723"/>
    </source>
</evidence>
<dbReference type="SUPFAM" id="SSF57716">
    <property type="entry name" value="Glucocorticoid receptor-like (DNA-binding domain)"/>
    <property type="match status" value="1"/>
</dbReference>
<accession>A0AAW1KK36</accession>
<dbReference type="InterPro" id="IPR048366">
    <property type="entry name" value="TNP-like_GBD"/>
</dbReference>
<dbReference type="GO" id="GO:0008270">
    <property type="term" value="F:zinc ion binding"/>
    <property type="evidence" value="ECO:0007669"/>
    <property type="project" value="UniProtKB-KW"/>
</dbReference>
<feature type="compositionally biased region" description="Polar residues" evidence="6">
    <location>
        <begin position="180"/>
        <end position="189"/>
    </location>
</feature>
<evidence type="ECO:0000259" key="7">
    <source>
        <dbReference type="PROSITE" id="PS50950"/>
    </source>
</evidence>
<dbReference type="AlphaFoldDB" id="A0AAW1KK36"/>
<comment type="caution">
    <text evidence="8">The sequence shown here is derived from an EMBL/GenBank/DDBJ whole genome shotgun (WGS) entry which is preliminary data.</text>
</comment>
<dbReference type="GO" id="GO:0043565">
    <property type="term" value="F:sequence-specific DNA binding"/>
    <property type="evidence" value="ECO:0007669"/>
    <property type="project" value="InterPro"/>
</dbReference>
<protein>
    <submittedName>
        <fullName evidence="8">THAP domain</fullName>
    </submittedName>
</protein>
<dbReference type="SMART" id="SM00692">
    <property type="entry name" value="DM3"/>
    <property type="match status" value="1"/>
</dbReference>
<dbReference type="InterPro" id="IPR026516">
    <property type="entry name" value="THAP1/10"/>
</dbReference>
<feature type="domain" description="THAP-type" evidence="7">
    <location>
        <begin position="5"/>
        <end position="84"/>
    </location>
</feature>
<evidence type="ECO:0000256" key="2">
    <source>
        <dbReference type="ARBA" id="ARBA00022771"/>
    </source>
</evidence>
<dbReference type="Pfam" id="PF21787">
    <property type="entry name" value="TNP-like_RNaseH_N"/>
    <property type="match status" value="1"/>
</dbReference>
<reference evidence="8 9" key="1">
    <citation type="journal article" date="2024" name="BMC Genomics">
        <title>De novo assembly and annotation of Popillia japonica's genome with initial clues to its potential as an invasive pest.</title>
        <authorList>
            <person name="Cucini C."/>
            <person name="Boschi S."/>
            <person name="Funari R."/>
            <person name="Cardaioli E."/>
            <person name="Iannotti N."/>
            <person name="Marturano G."/>
            <person name="Paoli F."/>
            <person name="Bruttini M."/>
            <person name="Carapelli A."/>
            <person name="Frati F."/>
            <person name="Nardi F."/>
        </authorList>
    </citation>
    <scope>NUCLEOTIDE SEQUENCE [LARGE SCALE GENOMIC DNA]</scope>
    <source>
        <strain evidence="8">DMR45628</strain>
    </source>
</reference>
<organism evidence="8 9">
    <name type="scientific">Popillia japonica</name>
    <name type="common">Japanese beetle</name>
    <dbReference type="NCBI Taxonomy" id="7064"/>
    <lineage>
        <taxon>Eukaryota</taxon>
        <taxon>Metazoa</taxon>
        <taxon>Ecdysozoa</taxon>
        <taxon>Arthropoda</taxon>
        <taxon>Hexapoda</taxon>
        <taxon>Insecta</taxon>
        <taxon>Pterygota</taxon>
        <taxon>Neoptera</taxon>
        <taxon>Endopterygota</taxon>
        <taxon>Coleoptera</taxon>
        <taxon>Polyphaga</taxon>
        <taxon>Scarabaeiformia</taxon>
        <taxon>Scarabaeidae</taxon>
        <taxon>Rutelinae</taxon>
        <taxon>Popillia</taxon>
    </lineage>
</organism>
<evidence type="ECO:0000256" key="6">
    <source>
        <dbReference type="SAM" id="MobiDB-lite"/>
    </source>
</evidence>
<keyword evidence="4 5" id="KW-0238">DNA-binding</keyword>
<evidence type="ECO:0000313" key="9">
    <source>
        <dbReference type="Proteomes" id="UP001458880"/>
    </source>
</evidence>
<sequence length="772" mass="87784">MEVQYKNKCCVPGCTNHASKRHRFPKDVGLMRKWVDSIKLPHLTTMQPEEIYQSYFVCDRHFAQEYLVPGTRRGLRKDAVPTLCLSVISEEVEDVQEVVALEHIPLPISSNEECAHVTDAPDLGAISTSSSMELSGLSQELAVLSTSGSEVHVTTTTVDCNNSTTAHTESYSQHWEPAVASTSGSSNITHDVCPPTRPETPRKKRSGILQAVNVTRQQDLTPRCKKFYRMVGEWGKKTARLYHKVRNLKVRLLNAERVSKCPNFQNLIENVNETTYMFILQQVRLQQLVPKARRFTLNEKILALALYKNSAKGYRLLSKIFCLPSPRTLTNMLNKIPYTPGINKHIFNSLKLAVSKFRNQNEKLCAIVFDELAIAPMLHYNQKRNCIQGVEDYGTVRSAHIADHANVFMVKGIYRQWKQALSFTFSNGPTKSGRLKEMLTQVIRECQNIGLKVMVTICDQGTANQAAINSLLRSTNEECQRNGVENTYGGFLVNGEEIIPLFDVPHLFKGIRNNLLSKDLQFEEDGELKIAKWDHVKQFYLLDSLDDTRLCKKLSDAHVFPQKMNKMKVSLMTQVFSQQVGSLMKRICQWDTRSEYNLPPEASQTADLILFMDQLFDSLNGNNKIPSASKILKGGISKNSGHEEFWQRAIRILESMRFYNTKKARFVKVPSSNNLIKTLKGFIYLRKKMLEKVKYFLPRALNQDCLENFFASIRTHGRRNVNPSAAQFITSFKVLLVNNYMSSHSVGANCERDDTTGALDSLRCFVVSFCWS</sequence>
<dbReference type="EMBL" id="JASPKY010000217">
    <property type="protein sequence ID" value="KAK9719652.1"/>
    <property type="molecule type" value="Genomic_DNA"/>
</dbReference>